<gene>
    <name evidence="1" type="ORF">CDIF1296T_01439</name>
</gene>
<keyword evidence="2" id="KW-1185">Reference proteome</keyword>
<name>A0AC59FYD8_CLODI</name>
<evidence type="ECO:0000313" key="2">
    <source>
        <dbReference type="Proteomes" id="UP001510562"/>
    </source>
</evidence>
<protein>
    <submittedName>
        <fullName evidence="1">Phage protein</fullName>
    </submittedName>
</protein>
<organism evidence="1 2">
    <name type="scientific">Clostridioides difficile ATCC 9689 = DSM 1296</name>
    <dbReference type="NCBI Taxonomy" id="1121308"/>
    <lineage>
        <taxon>Bacteria</taxon>
        <taxon>Bacillati</taxon>
        <taxon>Bacillota</taxon>
        <taxon>Clostridia</taxon>
        <taxon>Peptostreptococcales</taxon>
        <taxon>Peptostreptococcaceae</taxon>
        <taxon>Clostridioides</taxon>
    </lineage>
</organism>
<evidence type="ECO:0000313" key="1">
    <source>
        <dbReference type="EMBL" id="AKP42315.1"/>
    </source>
</evidence>
<accession>A0AC59FYD8</accession>
<reference evidence="1 2" key="1">
    <citation type="journal article" date="2015" name="Genome Announc.">
        <title>Complete Genome Sequence of the Clostridium difficile Type Strain DSM 1296T.</title>
        <authorList>
            <person name="Riedel T."/>
            <person name="Bunk B."/>
            <person name="Wittmann J."/>
            <person name="Thurmer A."/>
            <person name="Sproer C."/>
            <person name="Gronow S."/>
            <person name="Liesegang H."/>
            <person name="Daniel R."/>
            <person name="Overmann J."/>
        </authorList>
    </citation>
    <scope>NUCLEOTIDE SEQUENCE [LARGE SCALE GENOMIC DNA]</scope>
    <source>
        <strain evidence="2">ATCC 9689 / DSM 1296 / BCRC 10642 / JCM 1296 / NCIMB 10666 / NCTC 11209 / 90556-M6S</strain>
    </source>
</reference>
<sequence>MKLIDKLPSFYKNYMVEAIQDSYDSELSSLKENIDDTINQMFVNTSTWGLDMWESILCIQNNEDLNYETRRSNIKAKMRSLGTTKLKVIKNICEAYTKTDVEVTVLSNEFIFILEFIVNNCSYNSIVELDKVLENVKPCHLEHKFKMILLNKNELFCGTAINTGETVTVYPWTPSNIEIFGEITISTGNDRSMEKVILYPKQEAI</sequence>
<proteinExistence type="predicted"/>
<dbReference type="EMBL" id="CP011968">
    <property type="protein sequence ID" value="AKP42315.1"/>
    <property type="molecule type" value="Genomic_DNA"/>
</dbReference>
<dbReference type="Proteomes" id="UP001510562">
    <property type="component" value="Chromosome"/>
</dbReference>